<dbReference type="InterPro" id="IPR052209">
    <property type="entry name" value="CbiZ"/>
</dbReference>
<dbReference type="AlphaFoldDB" id="A0A0D5NMY4"/>
<dbReference type="HOGENOM" id="CLU_077662_0_0_9"/>
<reference evidence="1 2" key="1">
    <citation type="journal article" date="2015" name="J. Biotechnol.">
        <title>Complete genome sequence of Paenibacillus beijingensis 7188(T) (=DSM 24997(T)), a novel rhizobacterium from jujube garden soil.</title>
        <authorList>
            <person name="Kwak Y."/>
            <person name="Shin J.H."/>
        </authorList>
    </citation>
    <scope>NUCLEOTIDE SEQUENCE [LARGE SCALE GENOMIC DNA]</scope>
    <source>
        <strain evidence="1 2">DSM 24997</strain>
    </source>
</reference>
<evidence type="ECO:0008006" key="3">
    <source>
        <dbReference type="Google" id="ProtNLM"/>
    </source>
</evidence>
<reference evidence="2" key="2">
    <citation type="submission" date="2015-03" db="EMBL/GenBank/DDBJ databases">
        <title>Genome sequence of Paenibacillus beijingensis strain DSM 24997T.</title>
        <authorList>
            <person name="Kwak Y."/>
            <person name="Shin J.-H."/>
        </authorList>
    </citation>
    <scope>NUCLEOTIDE SEQUENCE [LARGE SCALE GENOMIC DNA]</scope>
    <source>
        <strain evidence="2">DSM 24997</strain>
    </source>
</reference>
<dbReference type="KEGG" id="pbj:VN24_21395"/>
<proteinExistence type="predicted"/>
<dbReference type="PANTHER" id="PTHR35336">
    <property type="entry name" value="ADENOSYLCOBINAMIDE AMIDOHYDROLASE"/>
    <property type="match status" value="1"/>
</dbReference>
<evidence type="ECO:0000313" key="2">
    <source>
        <dbReference type="Proteomes" id="UP000032633"/>
    </source>
</evidence>
<protein>
    <recommendedName>
        <fullName evidence="3">Adenosylcobinamide amidohydrolase</fullName>
    </recommendedName>
</protein>
<gene>
    <name evidence="1" type="ORF">VN24_21395</name>
</gene>
<keyword evidence="2" id="KW-1185">Reference proteome</keyword>
<evidence type="ECO:0000313" key="1">
    <source>
        <dbReference type="EMBL" id="AJY76659.1"/>
    </source>
</evidence>
<dbReference type="Proteomes" id="UP000032633">
    <property type="component" value="Chromosome"/>
</dbReference>
<dbReference type="Pfam" id="PF01955">
    <property type="entry name" value="CbiZ"/>
    <property type="match status" value="1"/>
</dbReference>
<dbReference type="InterPro" id="IPR002808">
    <property type="entry name" value="AdoCbi_amidolase"/>
</dbReference>
<dbReference type="PANTHER" id="PTHR35336:SF5">
    <property type="entry name" value="ADENOSYLCOBINAMIDE AMIDOHYDROLASE"/>
    <property type="match status" value="1"/>
</dbReference>
<dbReference type="RefSeq" id="WP_045672084.1">
    <property type="nucleotide sequence ID" value="NZ_CP011058.1"/>
</dbReference>
<accession>A0A0D5NMY4</accession>
<dbReference type="STRING" id="1126833.VN24_21395"/>
<dbReference type="EMBL" id="CP011058">
    <property type="protein sequence ID" value="AJY76659.1"/>
    <property type="molecule type" value="Genomic_DNA"/>
</dbReference>
<name>A0A0D5NMY4_9BACL</name>
<sequence length="238" mass="24913">MSQPFRTAAEYRSKYIEGLVLAYSEERIVLESAMPLQTLGNAVFGGGLATVNRFVNWKVPRSYRGNDPNGDAAEAVRSWGFNPKRTSVLLTAAKLSHASVEETAGDRFSLLICTTAGTSNAARAGSVRTLFPAYGYMPGTINSFIYIDGALTQAAMINALMTAVEAKAAALQDAGIKDADTGLTATGTTSDAILLGVTGSSAYGAVHAYAGTATTIGGAVAEAVYRTVLEAVMTQHER</sequence>
<organism evidence="1 2">
    <name type="scientific">Paenibacillus beijingensis</name>
    <dbReference type="NCBI Taxonomy" id="1126833"/>
    <lineage>
        <taxon>Bacteria</taxon>
        <taxon>Bacillati</taxon>
        <taxon>Bacillota</taxon>
        <taxon>Bacilli</taxon>
        <taxon>Bacillales</taxon>
        <taxon>Paenibacillaceae</taxon>
        <taxon>Paenibacillus</taxon>
    </lineage>
</organism>
<dbReference type="PATRIC" id="fig|1126833.4.peg.4698"/>